<dbReference type="InterPro" id="IPR011990">
    <property type="entry name" value="TPR-like_helical_dom_sf"/>
</dbReference>
<keyword evidence="3" id="KW-1185">Reference proteome</keyword>
<dbReference type="Proteomes" id="UP000067626">
    <property type="component" value="Chromosome"/>
</dbReference>
<dbReference type="KEGG" id="ccro:CMC5_051530"/>
<dbReference type="SUPFAM" id="SSF48452">
    <property type="entry name" value="TPR-like"/>
    <property type="match status" value="1"/>
</dbReference>
<keyword evidence="1" id="KW-0175">Coiled coil</keyword>
<evidence type="ECO:0000313" key="2">
    <source>
        <dbReference type="EMBL" id="AKT40996.1"/>
    </source>
</evidence>
<dbReference type="RefSeq" id="WP_050432840.1">
    <property type="nucleotide sequence ID" value="NZ_CP012159.1"/>
</dbReference>
<protein>
    <recommendedName>
        <fullName evidence="4">Tetratricopeptide repeat protein</fullName>
    </recommendedName>
</protein>
<reference evidence="2 3" key="1">
    <citation type="submission" date="2015-07" db="EMBL/GenBank/DDBJ databases">
        <title>Genome analysis of myxobacterium Chondromyces crocatus Cm c5 reveals a high potential for natural compound synthesis and the genetic basis for the loss of fruiting body formation.</title>
        <authorList>
            <person name="Zaburannyi N."/>
            <person name="Bunk B."/>
            <person name="Maier J."/>
            <person name="Overmann J."/>
            <person name="Mueller R."/>
        </authorList>
    </citation>
    <scope>NUCLEOTIDE SEQUENCE [LARGE SCALE GENOMIC DNA]</scope>
    <source>
        <strain evidence="2 3">Cm c5</strain>
    </source>
</reference>
<dbReference type="OrthoDB" id="3275754at2"/>
<evidence type="ECO:0000313" key="3">
    <source>
        <dbReference type="Proteomes" id="UP000067626"/>
    </source>
</evidence>
<gene>
    <name evidence="2" type="ORF">CMC5_051530</name>
</gene>
<dbReference type="Gene3D" id="1.25.40.10">
    <property type="entry name" value="Tetratricopeptide repeat domain"/>
    <property type="match status" value="1"/>
</dbReference>
<organism evidence="2 3">
    <name type="scientific">Chondromyces crocatus</name>
    <dbReference type="NCBI Taxonomy" id="52"/>
    <lineage>
        <taxon>Bacteria</taxon>
        <taxon>Pseudomonadati</taxon>
        <taxon>Myxococcota</taxon>
        <taxon>Polyangia</taxon>
        <taxon>Polyangiales</taxon>
        <taxon>Polyangiaceae</taxon>
        <taxon>Chondromyces</taxon>
    </lineage>
</organism>
<name>A0A0K1EJE8_CHOCO</name>
<sequence length="563" mass="61004">MLPSLPARAVLFVVLFAFGVGCRPARPGALPGGGTAWSALRSERFVLHTDRDVTTSRVLFDQLEATHAAMARVAFPGRPAEPELIEVIAPRDPDALATLDLPPLPARPEGNAATSAKGRASFLRTSLDPRVEAMILLPEGFHPGALQRALAIRFVRQSVGAGPAWLRLGLVDHYSALQTSLDALTLGAPPPGVKLTLDRSAVQASGAGDGDPRRGEVSAQVHVDDIPPIDQLLAAAPALFGSPFGLEPRPGVGAPSMPHRVGAWALVHFLLHGPPTISGRFPDYLARVERGMPDLVPAKLLFGAQGTRAAEPLFRAHLRALAEQPQTRRTPFTWPERGKRLPDPASRALGEAELHLLWARLTPWDAGHAGAVRDHLERARATGTDEAEVTFWEGLFALHEERVDEGETLLLASNRVAPSARPLGELATLYLDRLDRSPDDEATKKKLGAIVDQLESRAETTAELNRVAWSHAVLGQGARGLPFAERAVRQRPGCWACFDTLARLFYQQRRYDQAVDAQRRALASDQLGSKKADVTQRLRCLEATAKAARARKSASEADCWQTR</sequence>
<feature type="coiled-coil region" evidence="1">
    <location>
        <begin position="531"/>
        <end position="558"/>
    </location>
</feature>
<dbReference type="EMBL" id="CP012159">
    <property type="protein sequence ID" value="AKT40996.1"/>
    <property type="molecule type" value="Genomic_DNA"/>
</dbReference>
<accession>A0A0K1EJE8</accession>
<proteinExistence type="predicted"/>
<dbReference type="STRING" id="52.CMC5_051530"/>
<evidence type="ECO:0000256" key="1">
    <source>
        <dbReference type="SAM" id="Coils"/>
    </source>
</evidence>
<dbReference type="AlphaFoldDB" id="A0A0K1EJE8"/>
<evidence type="ECO:0008006" key="4">
    <source>
        <dbReference type="Google" id="ProtNLM"/>
    </source>
</evidence>